<evidence type="ECO:0000256" key="1">
    <source>
        <dbReference type="ARBA" id="ARBA00008356"/>
    </source>
</evidence>
<dbReference type="CDD" id="cd08767">
    <property type="entry name" value="Cdt1_c"/>
    <property type="match status" value="1"/>
</dbReference>
<dbReference type="SMART" id="SM01075">
    <property type="entry name" value="CDT1"/>
    <property type="match status" value="1"/>
</dbReference>
<evidence type="ECO:0000313" key="5">
    <source>
        <dbReference type="Proteomes" id="UP001558652"/>
    </source>
</evidence>
<keyword evidence="5" id="KW-1185">Reference proteome</keyword>
<dbReference type="InterPro" id="IPR032054">
    <property type="entry name" value="Cdt1_C"/>
</dbReference>
<dbReference type="InterPro" id="IPR038090">
    <property type="entry name" value="Cdt1_C_WH_dom_sf"/>
</dbReference>
<evidence type="ECO:0000313" key="4">
    <source>
        <dbReference type="EMBL" id="KAL1129171.1"/>
    </source>
</evidence>
<dbReference type="PANTHER" id="PTHR28637:SF1">
    <property type="entry name" value="DNA REPLICATION FACTOR CDT1"/>
    <property type="match status" value="1"/>
</dbReference>
<dbReference type="InterPro" id="IPR014939">
    <property type="entry name" value="CDT1_Gemini-bd-like"/>
</dbReference>
<dbReference type="Pfam" id="PF16679">
    <property type="entry name" value="CDT1_C"/>
    <property type="match status" value="1"/>
</dbReference>
<dbReference type="InterPro" id="IPR036390">
    <property type="entry name" value="WH_DNA-bd_sf"/>
</dbReference>
<dbReference type="Gene3D" id="1.10.10.1420">
    <property type="entry name" value="DNA replication factor Cdt1, C-terminal WH domain"/>
    <property type="match status" value="1"/>
</dbReference>
<proteinExistence type="inferred from homology"/>
<reference evidence="4 5" key="1">
    <citation type="submission" date="2024-07" db="EMBL/GenBank/DDBJ databases">
        <title>Chromosome-level genome assembly of the water stick insect Ranatra chinensis (Heteroptera: Nepidae).</title>
        <authorList>
            <person name="Liu X."/>
        </authorList>
    </citation>
    <scope>NUCLEOTIDE SEQUENCE [LARGE SCALE GENOMIC DNA]</scope>
    <source>
        <strain evidence="4">Cailab_2021Rc</strain>
        <tissue evidence="4">Muscle</tissue>
    </source>
</reference>
<organism evidence="4 5">
    <name type="scientific">Ranatra chinensis</name>
    <dbReference type="NCBI Taxonomy" id="642074"/>
    <lineage>
        <taxon>Eukaryota</taxon>
        <taxon>Metazoa</taxon>
        <taxon>Ecdysozoa</taxon>
        <taxon>Arthropoda</taxon>
        <taxon>Hexapoda</taxon>
        <taxon>Insecta</taxon>
        <taxon>Pterygota</taxon>
        <taxon>Neoptera</taxon>
        <taxon>Paraneoptera</taxon>
        <taxon>Hemiptera</taxon>
        <taxon>Heteroptera</taxon>
        <taxon>Panheteroptera</taxon>
        <taxon>Nepomorpha</taxon>
        <taxon>Nepidae</taxon>
        <taxon>Ranatrinae</taxon>
        <taxon>Ranatra</taxon>
    </lineage>
</organism>
<name>A0ABD0YD77_9HEMI</name>
<dbReference type="SUPFAM" id="SSF46785">
    <property type="entry name" value="Winged helix' DNA-binding domain"/>
    <property type="match status" value="1"/>
</dbReference>
<comment type="similarity">
    <text evidence="1">Belongs to the Cdt1 family.</text>
</comment>
<comment type="caution">
    <text evidence="4">The sequence shown here is derived from an EMBL/GenBank/DDBJ whole genome shotgun (WGS) entry which is preliminary data.</text>
</comment>
<dbReference type="InterPro" id="IPR045173">
    <property type="entry name" value="Cdt1"/>
</dbReference>
<evidence type="ECO:0000259" key="3">
    <source>
        <dbReference type="SMART" id="SM01075"/>
    </source>
</evidence>
<accession>A0ABD0YD77</accession>
<dbReference type="Pfam" id="PF08839">
    <property type="entry name" value="CDT1"/>
    <property type="match status" value="1"/>
</dbReference>
<evidence type="ECO:0000256" key="2">
    <source>
        <dbReference type="ARBA" id="ARBA00023306"/>
    </source>
</evidence>
<dbReference type="EMBL" id="JBFDAA010000009">
    <property type="protein sequence ID" value="KAL1129171.1"/>
    <property type="molecule type" value="Genomic_DNA"/>
</dbReference>
<sequence length="367" mass="41488">MGLSPVKSPPSQSYTSPRKLLDELGSAAAKSPPPAYQRYFGLVASGKSGLILPYKYRTLAELFRSVDTASSMMFTRKEVVTFAKLKQPVIELCKRNLTEAHLGQIQTVLPDAFKFSQEKVHQFGQTDKYQLVVTPTIAGNDWFCTIVLLERKRRFYQALVERVKDHHEVLLKSLDPPMIVPRDKLTRWHPEFDVESCPDIEPSPLPQPPNIEKLSTARDVLNKAREMFTVNPRMEKALQKLSENSNSASQPATSAAAVIPSLASALKGIPKSLLEKVRARQAAKALELLTQGQEQSKECVRLRRLPELARILRNLYVTEKKSVLLMDAVITKMCSCYREILSPGKYLFVLKLFEKKICSMSHHFISY</sequence>
<dbReference type="PANTHER" id="PTHR28637">
    <property type="entry name" value="DNA REPLICATION FACTOR CDT1"/>
    <property type="match status" value="1"/>
</dbReference>
<feature type="domain" description="CDT1 Geminin-binding" evidence="3">
    <location>
        <begin position="52"/>
        <end position="207"/>
    </location>
</feature>
<dbReference type="CDD" id="cd08674">
    <property type="entry name" value="Cdt1_m"/>
    <property type="match status" value="1"/>
</dbReference>
<dbReference type="AlphaFoldDB" id="A0ABD0YD77"/>
<keyword evidence="2" id="KW-0131">Cell cycle</keyword>
<protein>
    <recommendedName>
        <fullName evidence="3">CDT1 Geminin-binding domain-containing protein</fullName>
    </recommendedName>
</protein>
<dbReference type="Proteomes" id="UP001558652">
    <property type="component" value="Unassembled WGS sequence"/>
</dbReference>
<gene>
    <name evidence="4" type="ORF">AAG570_013701</name>
</gene>